<feature type="compositionally biased region" description="Low complexity" evidence="7">
    <location>
        <begin position="529"/>
        <end position="542"/>
    </location>
</feature>
<feature type="non-terminal residue" evidence="11">
    <location>
        <position position="1"/>
    </location>
</feature>
<dbReference type="PROSITE" id="PS50050">
    <property type="entry name" value="TNFR_NGFR_2"/>
    <property type="match status" value="1"/>
</dbReference>
<accession>A0AAE1CPX9</accession>
<dbReference type="InterPro" id="IPR000742">
    <property type="entry name" value="EGF"/>
</dbReference>
<organism evidence="11 12">
    <name type="scientific">Elysia crispata</name>
    <name type="common">lettuce slug</name>
    <dbReference type="NCBI Taxonomy" id="231223"/>
    <lineage>
        <taxon>Eukaryota</taxon>
        <taxon>Metazoa</taxon>
        <taxon>Spiralia</taxon>
        <taxon>Lophotrochozoa</taxon>
        <taxon>Mollusca</taxon>
        <taxon>Gastropoda</taxon>
        <taxon>Heterobranchia</taxon>
        <taxon>Euthyneura</taxon>
        <taxon>Panpulmonata</taxon>
        <taxon>Sacoglossa</taxon>
        <taxon>Placobranchoidea</taxon>
        <taxon>Plakobranchidae</taxon>
        <taxon>Elysia</taxon>
    </lineage>
</organism>
<dbReference type="InterPro" id="IPR001368">
    <property type="entry name" value="TNFR/NGFR_Cys_rich_reg"/>
</dbReference>
<dbReference type="InterPro" id="IPR001881">
    <property type="entry name" value="EGF-like_Ca-bd_dom"/>
</dbReference>
<proteinExistence type="predicted"/>
<evidence type="ECO:0000313" key="11">
    <source>
        <dbReference type="EMBL" id="KAK3726848.1"/>
    </source>
</evidence>
<evidence type="ECO:0008006" key="13">
    <source>
        <dbReference type="Google" id="ProtNLM"/>
    </source>
</evidence>
<feature type="domain" description="EGF-like" evidence="9">
    <location>
        <begin position="850"/>
        <end position="890"/>
    </location>
</feature>
<dbReference type="Proteomes" id="UP001283361">
    <property type="component" value="Unassembled WGS sequence"/>
</dbReference>
<sequence length="2286" mass="252441">GTVHLVESRDFRAVVNITAPSLQEAYDIKADLFTHRGRLVLEVKQNHVTNGMLSYTWLLIGMACVTLCVGVCTTIYVVRWYEQERQPYELIDHRSYASSSQRGGVYRPGNSIPMANLAAGGPGGAGREFGVPPGRGVGAGEDGNLRCEEELRQVQEMPEEEEAEAREMEKHHKLKMMKKEKEALATAADGTSGDAALDNDDLHERNLIMSRVNSQAKTLHKDLLSANKKTSSPAPASPGITVGGRGGGGVGSLGRRLLATRRTQDGTYEGVPAADPDDPVDSKEKSAIEDVSDDESESLSSSSRRGGSGRQLASPPPNYAAATASDTSRPFEKGPRVGPDLRVKLGPVKDVKFTTFGGGGSSKSEEPKYANDPSENDPLLILADVHKTPEEKSKSGGKDTRPGNVYVNPSHMKRTAPPPPLPKLSTFGPPKTTSTPKSRVGVSPNGAGEANQDPWVLNSMSDIAEDPREDDNSVVSGSGRSGKSNSMYGSSEIFDSGEYRAMGQGGLADFYDSLLDSDVEVPPLDAEDGGLLSDGGLPSPLGFPSIRGGDKGKVNDDIKLIPGALKSPGAHVGHQVRPPTKPRPHSSFIYRPSLPMSPVTPKTTTKTESLSSDAPTSAAAAPDSTAEESPPLPPLPPYPVVGGAIASIDDESQSASSTAEGSVFQFPPPPSLCQQDSSSGKGRKVGVEYVQIKNPKTKGSQADQSGPTTQAAGRGRGEGGRGGRKLFGAGTYMNVAILSAMCLLTVVGGVYSSFLGQSDQTRVDVTIFAPKQFLGNTTRVFLNYHMDTEVVDTVTDSRLRMFDVEKPLIDLNTKRDACANQSCEHACDEATGLCACLKGYKELDETRCVDVNECREHKVRCDPAAGCHNRRGSYNCICGEDYYGNGKNCRECGRPCPEKHYEVQPCAKDVQKICKACTQTCRPGYFMAQPCTRTENAICRVCRPKCGQSEFESRQCSTHHDRECLNVTVLQRPVTSDNLILEERGHVTDSVTRLDKLLAKYVGFSNYRLQRGTGIYLHLIVRFIDAAQQFVPVNDTRPLNSDPDVVAPNILNSYSVQRLCPYPLPDYYTLRYDKRENITYKQYENGTIGSCEISSAGNVGGTSYHKSQSDSFSCSQPGGLTDIFQMDENFFMARSKWVDTSRRCQRKSLDCEQCIRSCGTELKDHNPICEVDGHRDNGISPKLWLCYNCCVRKKCETTCKDYHMNKCQPQQCTKGNLLKFSLEPMWVSSQDGRFFCHIKPRPKQYLLNLDYTIRVTRRSQEEEEQKKGKRRGQGRGRNRVRGRERSSQEEDLVIHNSKITITGDEDWVKSGAMTYSDGILNIAINSSLGVPPDFLEGDIHPQSNFFKVGDYRSKGSRLGNSYIQAPYVFLRPPNPYGTPAMPQDQQECSVPKLDDMLFTSNMENPYIRRSELEAHADNKSLPFTIKSKSSAPLVMATVSRTTAILRRLYSPVRLREESFRGDVIHNGSHWVVEVTGEVDSCPGYIHIQLSDPARASAALFNCDVAVLCPKTFNLTFAMMTSDLEGMYKDVLIQVKDSRHKHNFRLFRRTSLGERQEEEDIAKELTALNSKPAFDPSAEAIRQHEPNSDDSGSQNLSSETPNLPLPMYALLIIAGGILLLIVLAIIGQCFLADFPIPDTPYAQVHHALFAVCYMVLQFVYSLFISGTAFFLILTIITHRDVTFIIRHGQPGAVSTAASNIELLRLQRHLEGEITRQDALADAAQEMCIHDVEKISRDMKRLHDALLNATQDVFEKHRLDLLLTKQKVHVRQKLSKDLRKFRDSYTNAARAVLKQVNQNAEASYQNIAQGNVWLDGARYLYGSVKLYRNLHRMPVKSFMEWTGIRAELDKLEIDLTFSLPALPRLDDIPAPPPQRQPVKRDAGAELPDLQPIRSIQMHNNWFFPVEEMGIGGAASFISIDHETMERASTAQSTTSAAFFVFLVLLACCDLVLLGHRMCRAWTTAKLCVYGFPEYFRENKEAEMGNDDVFASRESKLTPAQGCRESPVYQSVALFLTQTISTTFFPKISGAIATCVVMVCVLQLSNQYFTVQELERAGLYHSAEQYVDLQTSLTNARLSGHAAHINTLHFPAFQASVSGHLSRHQTVLAAYREQLLGLQKLSTQVYCQHLTEIDLETNCDNIPDQGVDMEADAWHKMATLVHACKFYPVVPRLYVRSDDQQSPTSAVHIEAVLESVRNIIFLTARLVTIFLVSVVLKELLSAVVWIFLQRSGAMRIRVIVERDQDEDGLMDNMHTVQPGFPPASVTLVLQAVTLVAQTPKCTHTNLAWL</sequence>
<feature type="compositionally biased region" description="Pro residues" evidence="7">
    <location>
        <begin position="630"/>
        <end position="639"/>
    </location>
</feature>
<feature type="transmembrane region" description="Helical" evidence="8">
    <location>
        <begin position="55"/>
        <end position="78"/>
    </location>
</feature>
<dbReference type="PROSITE" id="PS50026">
    <property type="entry name" value="EGF_3"/>
    <property type="match status" value="1"/>
</dbReference>
<evidence type="ECO:0000256" key="7">
    <source>
        <dbReference type="SAM" id="MobiDB-lite"/>
    </source>
</evidence>
<dbReference type="InterPro" id="IPR018097">
    <property type="entry name" value="EGF_Ca-bd_CS"/>
</dbReference>
<evidence type="ECO:0000256" key="4">
    <source>
        <dbReference type="ARBA" id="ARBA00023157"/>
    </source>
</evidence>
<feature type="disulfide bond" evidence="6">
    <location>
        <begin position="921"/>
        <end position="939"/>
    </location>
</feature>
<evidence type="ECO:0000256" key="5">
    <source>
        <dbReference type="PROSITE-ProRule" id="PRU00076"/>
    </source>
</evidence>
<dbReference type="CDD" id="cd00054">
    <property type="entry name" value="EGF_CA"/>
    <property type="match status" value="1"/>
</dbReference>
<keyword evidence="8" id="KW-0812">Transmembrane</keyword>
<feature type="transmembrane region" description="Helical" evidence="8">
    <location>
        <begin position="1646"/>
        <end position="1675"/>
    </location>
</feature>
<feature type="compositionally biased region" description="Low complexity" evidence="7">
    <location>
        <begin position="473"/>
        <end position="486"/>
    </location>
</feature>
<feature type="compositionally biased region" description="Polar residues" evidence="7">
    <location>
        <begin position="697"/>
        <end position="711"/>
    </location>
</feature>
<dbReference type="Gene3D" id="2.10.25.10">
    <property type="entry name" value="Laminin"/>
    <property type="match status" value="1"/>
</dbReference>
<evidence type="ECO:0000256" key="6">
    <source>
        <dbReference type="PROSITE-ProRule" id="PRU00206"/>
    </source>
</evidence>
<evidence type="ECO:0000259" key="9">
    <source>
        <dbReference type="PROSITE" id="PS50026"/>
    </source>
</evidence>
<feature type="region of interest" description="Disordered" evidence="7">
    <location>
        <begin position="226"/>
        <end position="491"/>
    </location>
</feature>
<evidence type="ECO:0000313" key="12">
    <source>
        <dbReference type="Proteomes" id="UP001283361"/>
    </source>
</evidence>
<feature type="compositionally biased region" description="Polar residues" evidence="7">
    <location>
        <begin position="600"/>
        <end position="610"/>
    </location>
</feature>
<keyword evidence="2" id="KW-0732">Signal</keyword>
<protein>
    <recommendedName>
        <fullName evidence="13">TNFR-Cys domain-containing protein</fullName>
    </recommendedName>
</protein>
<keyword evidence="4 6" id="KW-1015">Disulfide bond</keyword>
<feature type="compositionally biased region" description="Basic and acidic residues" evidence="7">
    <location>
        <begin position="384"/>
        <end position="401"/>
    </location>
</feature>
<dbReference type="EMBL" id="JAWDGP010007282">
    <property type="protein sequence ID" value="KAK3726848.1"/>
    <property type="molecule type" value="Genomic_DNA"/>
</dbReference>
<keyword evidence="8" id="KW-0472">Membrane</keyword>
<evidence type="ECO:0000256" key="8">
    <source>
        <dbReference type="SAM" id="Phobius"/>
    </source>
</evidence>
<dbReference type="PROSITE" id="PS01187">
    <property type="entry name" value="EGF_CA"/>
    <property type="match status" value="1"/>
</dbReference>
<keyword evidence="3" id="KW-0677">Repeat</keyword>
<feature type="transmembrane region" description="Helical" evidence="8">
    <location>
        <begin position="1604"/>
        <end position="1625"/>
    </location>
</feature>
<gene>
    <name evidence="11" type="ORF">RRG08_017918</name>
</gene>
<keyword evidence="12" id="KW-1185">Reference proteome</keyword>
<keyword evidence="8" id="KW-1133">Transmembrane helix</keyword>
<reference evidence="11" key="1">
    <citation type="journal article" date="2023" name="G3 (Bethesda)">
        <title>A reference genome for the long-term kleptoplast-retaining sea slug Elysia crispata morphotype clarki.</title>
        <authorList>
            <person name="Eastman K.E."/>
            <person name="Pendleton A.L."/>
            <person name="Shaikh M.A."/>
            <person name="Suttiyut T."/>
            <person name="Ogas R."/>
            <person name="Tomko P."/>
            <person name="Gavelis G."/>
            <person name="Widhalm J.R."/>
            <person name="Wisecaver J.H."/>
        </authorList>
    </citation>
    <scope>NUCLEOTIDE SEQUENCE</scope>
    <source>
        <strain evidence="11">ECLA1</strain>
    </source>
</reference>
<dbReference type="InterPro" id="IPR000152">
    <property type="entry name" value="EGF-type_Asp/Asn_hydroxyl_site"/>
</dbReference>
<feature type="compositionally biased region" description="Basic and acidic residues" evidence="7">
    <location>
        <begin position="548"/>
        <end position="559"/>
    </location>
</feature>
<comment type="caution">
    <text evidence="5">Lacks conserved residue(s) required for the propagation of feature annotation.</text>
</comment>
<evidence type="ECO:0000259" key="10">
    <source>
        <dbReference type="PROSITE" id="PS50050"/>
    </source>
</evidence>
<name>A0AAE1CPX9_9GAST</name>
<dbReference type="PANTHER" id="PTHR24034:SF205">
    <property type="entry name" value="NIDOGEN"/>
    <property type="match status" value="1"/>
</dbReference>
<evidence type="ECO:0000256" key="3">
    <source>
        <dbReference type="ARBA" id="ARBA00022737"/>
    </source>
</evidence>
<feature type="transmembrane region" description="Helical" evidence="8">
    <location>
        <begin position="2203"/>
        <end position="2225"/>
    </location>
</feature>
<dbReference type="PANTHER" id="PTHR24034">
    <property type="entry name" value="EGF-LIKE DOMAIN-CONTAINING PROTEIN"/>
    <property type="match status" value="1"/>
</dbReference>
<feature type="region of interest" description="Disordered" evidence="7">
    <location>
        <begin position="1258"/>
        <end position="1289"/>
    </location>
</feature>
<feature type="compositionally biased region" description="Low complexity" evidence="7">
    <location>
        <begin position="611"/>
        <end position="629"/>
    </location>
</feature>
<dbReference type="GO" id="GO:0005509">
    <property type="term" value="F:calcium ion binding"/>
    <property type="evidence" value="ECO:0007669"/>
    <property type="project" value="InterPro"/>
</dbReference>
<comment type="caution">
    <text evidence="11">The sequence shown here is derived from an EMBL/GenBank/DDBJ whole genome shotgun (WGS) entry which is preliminary data.</text>
</comment>
<feature type="compositionally biased region" description="Gly residues" evidence="7">
    <location>
        <begin position="241"/>
        <end position="252"/>
    </location>
</feature>
<keyword evidence="1 5" id="KW-0245">EGF-like domain</keyword>
<evidence type="ECO:0000256" key="2">
    <source>
        <dbReference type="ARBA" id="ARBA00022729"/>
    </source>
</evidence>
<dbReference type="SUPFAM" id="SSF57196">
    <property type="entry name" value="EGF/Laminin"/>
    <property type="match status" value="1"/>
</dbReference>
<dbReference type="FunFam" id="2.10.25.10:FF:000038">
    <property type="entry name" value="Fibrillin 2"/>
    <property type="match status" value="1"/>
</dbReference>
<feature type="domain" description="TNFR-Cys" evidence="10">
    <location>
        <begin position="895"/>
        <end position="939"/>
    </location>
</feature>
<dbReference type="SMART" id="SM00179">
    <property type="entry name" value="EGF_CA"/>
    <property type="match status" value="1"/>
</dbReference>
<feature type="repeat" description="TNFR-Cys" evidence="6">
    <location>
        <begin position="895"/>
        <end position="939"/>
    </location>
</feature>
<dbReference type="SMART" id="SM00181">
    <property type="entry name" value="EGF"/>
    <property type="match status" value="2"/>
</dbReference>
<dbReference type="SMART" id="SM00208">
    <property type="entry name" value="TNFR"/>
    <property type="match status" value="1"/>
</dbReference>
<feature type="compositionally biased region" description="Basic residues" evidence="7">
    <location>
        <begin position="1267"/>
        <end position="1280"/>
    </location>
</feature>
<feature type="compositionally biased region" description="Basic and acidic residues" evidence="7">
    <location>
        <begin position="329"/>
        <end position="352"/>
    </location>
</feature>
<dbReference type="InterPro" id="IPR050751">
    <property type="entry name" value="ECM_structural_protein"/>
</dbReference>
<evidence type="ECO:0000256" key="1">
    <source>
        <dbReference type="ARBA" id="ARBA00022536"/>
    </source>
</evidence>
<dbReference type="PROSITE" id="PS00010">
    <property type="entry name" value="ASX_HYDROXYL"/>
    <property type="match status" value="1"/>
</dbReference>
<feature type="region of interest" description="Disordered" evidence="7">
    <location>
        <begin position="520"/>
        <end position="722"/>
    </location>
</feature>